<dbReference type="EMBL" id="LGRX02005957">
    <property type="protein sequence ID" value="KAK3277720.1"/>
    <property type="molecule type" value="Genomic_DNA"/>
</dbReference>
<proteinExistence type="predicted"/>
<dbReference type="Proteomes" id="UP001190700">
    <property type="component" value="Unassembled WGS sequence"/>
</dbReference>
<keyword evidence="3" id="KW-1185">Reference proteome</keyword>
<gene>
    <name evidence="2" type="ORF">CYMTET_14303</name>
</gene>
<evidence type="ECO:0000313" key="3">
    <source>
        <dbReference type="Proteomes" id="UP001190700"/>
    </source>
</evidence>
<organism evidence="2 3">
    <name type="scientific">Cymbomonas tetramitiformis</name>
    <dbReference type="NCBI Taxonomy" id="36881"/>
    <lineage>
        <taxon>Eukaryota</taxon>
        <taxon>Viridiplantae</taxon>
        <taxon>Chlorophyta</taxon>
        <taxon>Pyramimonadophyceae</taxon>
        <taxon>Pyramimonadales</taxon>
        <taxon>Pyramimonadaceae</taxon>
        <taxon>Cymbomonas</taxon>
    </lineage>
</organism>
<evidence type="ECO:0000259" key="1">
    <source>
        <dbReference type="Pfam" id="PF20668"/>
    </source>
</evidence>
<name>A0AAE0GGB0_9CHLO</name>
<dbReference type="AlphaFoldDB" id="A0AAE0GGB0"/>
<dbReference type="InterPro" id="IPR049212">
    <property type="entry name" value="DUF6815"/>
</dbReference>
<sequence>MSTSVNTTASGTRHSRVLLLELDAALSPTDRDMYGNRYDTFAIATGVQSAGVACDVFQVANSLCNESEISKYARFFSARYAGVIVRINPSCLRTAPACVLLGVKTIIKHMRLANRAIWPDRTTTRHLDSKISAYRFSQSETWGISDTHVYRDAKAFIHGLRNSLGRTRVRVVKPICGSCGEGVWVCARCAIDTSVPDDDEPLFLMEMSANDHIERRTFREFVEYFLYGTQRTPWRASERGGGHYNPPVRSVSAPAPFALEQRYLPRIQNGELRLVFVRDRLVETVLRTPVLLGASTIGGVGLTRFVVDEEEPDDAARIKVARQFEKFGIREMNRLLFDGDASMALPSLWCVDLIEDVDGAYKVCEFNCTCVGLLRFLAACGPTRSAENISAGDMRRGSNVAKEMGSAIAADLTNARF</sequence>
<comment type="caution">
    <text evidence="2">The sequence shown here is derived from an EMBL/GenBank/DDBJ whole genome shotgun (WGS) entry which is preliminary data.</text>
</comment>
<evidence type="ECO:0000313" key="2">
    <source>
        <dbReference type="EMBL" id="KAK3277720.1"/>
    </source>
</evidence>
<feature type="domain" description="DUF6815" evidence="1">
    <location>
        <begin position="269"/>
        <end position="372"/>
    </location>
</feature>
<protein>
    <recommendedName>
        <fullName evidence="1">DUF6815 domain-containing protein</fullName>
    </recommendedName>
</protein>
<accession>A0AAE0GGB0</accession>
<dbReference type="SUPFAM" id="SSF56059">
    <property type="entry name" value="Glutathione synthetase ATP-binding domain-like"/>
    <property type="match status" value="1"/>
</dbReference>
<reference evidence="2 3" key="1">
    <citation type="journal article" date="2015" name="Genome Biol. Evol.">
        <title>Comparative Genomics of a Bacterivorous Green Alga Reveals Evolutionary Causalities and Consequences of Phago-Mixotrophic Mode of Nutrition.</title>
        <authorList>
            <person name="Burns J.A."/>
            <person name="Paasch A."/>
            <person name="Narechania A."/>
            <person name="Kim E."/>
        </authorList>
    </citation>
    <scope>NUCLEOTIDE SEQUENCE [LARGE SCALE GENOMIC DNA]</scope>
    <source>
        <strain evidence="2 3">PLY_AMNH</strain>
    </source>
</reference>
<dbReference type="Pfam" id="PF20668">
    <property type="entry name" value="DUF6815"/>
    <property type="match status" value="1"/>
</dbReference>